<dbReference type="RefSeq" id="WP_038092875.1">
    <property type="nucleotide sequence ID" value="NZ_JMIR01000036.1"/>
</dbReference>
<evidence type="ECO:0000313" key="3">
    <source>
        <dbReference type="EMBL" id="KEO81529.1"/>
    </source>
</evidence>
<keyword evidence="1" id="KW-1133">Transmembrane helix</keyword>
<feature type="domain" description="DUF58" evidence="2">
    <location>
        <begin position="199"/>
        <end position="351"/>
    </location>
</feature>
<dbReference type="AlphaFoldDB" id="A0A074LKA7"/>
<protein>
    <recommendedName>
        <fullName evidence="2">DUF58 domain-containing protein</fullName>
    </recommendedName>
</protein>
<keyword evidence="1" id="KW-0812">Transmembrane</keyword>
<gene>
    <name evidence="3" type="ORF">EL26_20225</name>
</gene>
<accession>A0A074LKA7</accession>
<keyword evidence="1" id="KW-0472">Membrane</keyword>
<organism evidence="3 4">
    <name type="scientific">Tumebacillus flagellatus</name>
    <dbReference type="NCBI Taxonomy" id="1157490"/>
    <lineage>
        <taxon>Bacteria</taxon>
        <taxon>Bacillati</taxon>
        <taxon>Bacillota</taxon>
        <taxon>Bacilli</taxon>
        <taxon>Bacillales</taxon>
        <taxon>Alicyclobacillaceae</taxon>
        <taxon>Tumebacillus</taxon>
    </lineage>
</organism>
<dbReference type="OrthoDB" id="140416at2"/>
<evidence type="ECO:0000259" key="2">
    <source>
        <dbReference type="Pfam" id="PF01882"/>
    </source>
</evidence>
<dbReference type="EMBL" id="JMIR01000036">
    <property type="protein sequence ID" value="KEO81529.1"/>
    <property type="molecule type" value="Genomic_DNA"/>
</dbReference>
<keyword evidence="4" id="KW-1185">Reference proteome</keyword>
<name>A0A074LKA7_9BACL</name>
<evidence type="ECO:0000256" key="1">
    <source>
        <dbReference type="SAM" id="Phobius"/>
    </source>
</evidence>
<reference evidence="3 4" key="1">
    <citation type="journal article" date="2013" name="Int. J. Syst. Evol. Microbiol.">
        <title>Tumebacillus flagellatus sp. nov., an alpha-amylase/pullulanase-producing bacterium isolated from cassava wastewater.</title>
        <authorList>
            <person name="Wang Q."/>
            <person name="Xie N."/>
            <person name="Qin Y."/>
            <person name="Shen N."/>
            <person name="Zhu J."/>
            <person name="Mi H."/>
            <person name="Huang R."/>
        </authorList>
    </citation>
    <scope>NUCLEOTIDE SEQUENCE [LARGE SCALE GENOMIC DNA]</scope>
    <source>
        <strain evidence="3 4">GST4</strain>
    </source>
</reference>
<comment type="caution">
    <text evidence="3">The sequence shown here is derived from an EMBL/GenBank/DDBJ whole genome shotgun (WGS) entry which is preliminary data.</text>
</comment>
<proteinExistence type="predicted"/>
<dbReference type="Pfam" id="PF01882">
    <property type="entry name" value="DUF58"/>
    <property type="match status" value="1"/>
</dbReference>
<dbReference type="PANTHER" id="PTHR34351">
    <property type="entry name" value="SLR1927 PROTEIN-RELATED"/>
    <property type="match status" value="1"/>
</dbReference>
<dbReference type="InterPro" id="IPR002881">
    <property type="entry name" value="DUF58"/>
</dbReference>
<sequence length="408" mass="46579">MWKTTGRYILWLTLLFATFAYGKFQGGFASWFLFYAVILLAVYEFGTARFALRRSTSTRKLSSHKLSAGQTLDVDILVEVQGRWPLPWLVLEDSLPTRLLLQSGTNRELHFPGFNKKLRLTYSLPNMPRGKFQLGDTYLTTGDMFGLFKKEIVHRRFDDITVYPKVIPIKHWHTVNKFNAGSSYAQNRMSEDSSNVIGVREYAPGDRLSRIHWRATARTGELKTKEFELHVTNDLMFFLNRSEAAYLGTSNQLFETAVTTCASLAKYAITKKYSVGLVSYGRERMSIPQSRNLEQYMRIIEHLAIVQPDGADDFTDTILREVNYLSRGSTAVLLTPVLDDKLVQLIGFLEHRKIKAEVFYFVGGRQLEEADHARIGKMTTFGVVTHLIRDENELDDVLRGPVGYASNS</sequence>
<dbReference type="PANTHER" id="PTHR34351:SF2">
    <property type="entry name" value="DUF58 DOMAIN-CONTAINING PROTEIN"/>
    <property type="match status" value="1"/>
</dbReference>
<dbReference type="Proteomes" id="UP000027931">
    <property type="component" value="Unassembled WGS sequence"/>
</dbReference>
<feature type="transmembrane region" description="Helical" evidence="1">
    <location>
        <begin position="32"/>
        <end position="52"/>
    </location>
</feature>
<evidence type="ECO:0000313" key="4">
    <source>
        <dbReference type="Proteomes" id="UP000027931"/>
    </source>
</evidence>
<dbReference type="STRING" id="1157490.EL26_20225"/>
<dbReference type="eggNOG" id="COG1721">
    <property type="taxonomic scope" value="Bacteria"/>
</dbReference>